<dbReference type="EMBL" id="LRPH01000044">
    <property type="protein sequence ID" value="KWU64301.1"/>
    <property type="molecule type" value="Genomic_DNA"/>
</dbReference>
<keyword evidence="1" id="KW-0812">Transmembrane</keyword>
<evidence type="ECO:0000313" key="2">
    <source>
        <dbReference type="EMBL" id="KWU64301.1"/>
    </source>
</evidence>
<protein>
    <recommendedName>
        <fullName evidence="4">Stage II sporulation protein M</fullName>
    </recommendedName>
</protein>
<keyword evidence="1" id="KW-1133">Transmembrane helix</keyword>
<feature type="transmembrane region" description="Helical" evidence="1">
    <location>
        <begin position="73"/>
        <end position="91"/>
    </location>
</feature>
<feature type="transmembrane region" description="Helical" evidence="1">
    <location>
        <begin position="48"/>
        <end position="66"/>
    </location>
</feature>
<evidence type="ECO:0000256" key="1">
    <source>
        <dbReference type="SAM" id="Phobius"/>
    </source>
</evidence>
<feature type="transmembrane region" description="Helical" evidence="1">
    <location>
        <begin position="111"/>
        <end position="129"/>
    </location>
</feature>
<feature type="transmembrane region" description="Helical" evidence="1">
    <location>
        <begin position="141"/>
        <end position="162"/>
    </location>
</feature>
<evidence type="ECO:0008006" key="4">
    <source>
        <dbReference type="Google" id="ProtNLM"/>
    </source>
</evidence>
<proteinExistence type="predicted"/>
<gene>
    <name evidence="2" type="ORF">AWW70_01585</name>
</gene>
<dbReference type="RefSeq" id="WP_016106962.1">
    <property type="nucleotide sequence ID" value="NZ_LRPH01000044.1"/>
</dbReference>
<dbReference type="InterPro" id="IPR002798">
    <property type="entry name" value="SpoIIM-like"/>
</dbReference>
<name>A0A120EHT6_BACMY</name>
<keyword evidence="1" id="KW-0472">Membrane</keyword>
<sequence length="169" mass="18581">MKKEILIFPWTLLILVQILLFLIGFTYGCFSVSDQVVTLKPNNLDVSTVFNNNILVLFSILVIGTLTGGVYSLFVVVFNGVIVGETLYTIFKSTGMSPILTGFLPHALPELLSIFLMSSITCLPIYILMKIKTKSFSWKGVYLEIGSVILIASVCCGLAALIEGYYSSF</sequence>
<reference evidence="2 3" key="1">
    <citation type="submission" date="2016-01" db="EMBL/GenBank/DDBJ databases">
        <authorList>
            <person name="McClelland M."/>
            <person name="Jain A."/>
            <person name="Saraogi P."/>
            <person name="Mendelson R."/>
            <person name="Westerman R."/>
            <person name="SanMiguel P."/>
            <person name="Csonka L."/>
        </authorList>
    </citation>
    <scope>NUCLEOTIDE SEQUENCE [LARGE SCALE GENOMIC DNA]</scope>
    <source>
        <strain evidence="2 3">PE8-15</strain>
    </source>
</reference>
<dbReference type="Proteomes" id="UP000065797">
    <property type="component" value="Unassembled WGS sequence"/>
</dbReference>
<feature type="transmembrane region" description="Helical" evidence="1">
    <location>
        <begin position="7"/>
        <end position="28"/>
    </location>
</feature>
<organism evidence="2 3">
    <name type="scientific">Bacillus mycoides</name>
    <dbReference type="NCBI Taxonomy" id="1405"/>
    <lineage>
        <taxon>Bacteria</taxon>
        <taxon>Bacillati</taxon>
        <taxon>Bacillota</taxon>
        <taxon>Bacilli</taxon>
        <taxon>Bacillales</taxon>
        <taxon>Bacillaceae</taxon>
        <taxon>Bacillus</taxon>
        <taxon>Bacillus cereus group</taxon>
    </lineage>
</organism>
<dbReference type="AlphaFoldDB" id="A0A120EHT6"/>
<comment type="caution">
    <text evidence="2">The sequence shown here is derived from an EMBL/GenBank/DDBJ whole genome shotgun (WGS) entry which is preliminary data.</text>
</comment>
<dbReference type="PROSITE" id="PS51257">
    <property type="entry name" value="PROKAR_LIPOPROTEIN"/>
    <property type="match status" value="1"/>
</dbReference>
<dbReference type="Pfam" id="PF01944">
    <property type="entry name" value="SpoIIM"/>
    <property type="match status" value="1"/>
</dbReference>
<evidence type="ECO:0000313" key="3">
    <source>
        <dbReference type="Proteomes" id="UP000065797"/>
    </source>
</evidence>
<accession>A0A120EHT6</accession>